<dbReference type="PROSITE" id="PS50119">
    <property type="entry name" value="ZF_BBOX"/>
    <property type="match status" value="1"/>
</dbReference>
<reference evidence="3 4" key="1">
    <citation type="submission" date="2014-06" db="EMBL/GenBank/DDBJ databases">
        <authorList>
            <person name="Swart Estienne"/>
        </authorList>
    </citation>
    <scope>NUCLEOTIDE SEQUENCE [LARGE SCALE GENOMIC DNA]</scope>
    <source>
        <strain evidence="3 4">130c</strain>
    </source>
</reference>
<dbReference type="CDD" id="cd19769">
    <property type="entry name" value="Bbox2_TRIM16-like"/>
    <property type="match status" value="1"/>
</dbReference>
<evidence type="ECO:0000259" key="2">
    <source>
        <dbReference type="PROSITE" id="PS50119"/>
    </source>
</evidence>
<name>A0A078AWM8_STYLE</name>
<dbReference type="InParanoid" id="A0A078AWM8"/>
<dbReference type="OrthoDB" id="10498478at2759"/>
<gene>
    <name evidence="3" type="primary">Contig15771.g16811</name>
    <name evidence="3" type="ORF">STYLEM_14286</name>
</gene>
<dbReference type="EMBL" id="CCKQ01013540">
    <property type="protein sequence ID" value="CDW85213.1"/>
    <property type="molecule type" value="Genomic_DNA"/>
</dbReference>
<dbReference type="Pfam" id="PF00643">
    <property type="entry name" value="zf-B_box"/>
    <property type="match status" value="1"/>
</dbReference>
<keyword evidence="4" id="KW-1185">Reference proteome</keyword>
<evidence type="ECO:0000313" key="3">
    <source>
        <dbReference type="EMBL" id="CDW85213.1"/>
    </source>
</evidence>
<dbReference type="AlphaFoldDB" id="A0A078AWM8"/>
<proteinExistence type="predicted"/>
<evidence type="ECO:0000256" key="1">
    <source>
        <dbReference type="PROSITE-ProRule" id="PRU00024"/>
    </source>
</evidence>
<feature type="domain" description="B box-type" evidence="2">
    <location>
        <begin position="64"/>
        <end position="101"/>
    </location>
</feature>
<keyword evidence="1" id="KW-0479">Metal-binding</keyword>
<protein>
    <recommendedName>
        <fullName evidence="2">B box-type domain-containing protein</fullName>
    </recommendedName>
</protein>
<dbReference type="Proteomes" id="UP000039865">
    <property type="component" value="Unassembled WGS sequence"/>
</dbReference>
<dbReference type="Gene3D" id="3.30.160.60">
    <property type="entry name" value="Classic Zinc Finger"/>
    <property type="match status" value="1"/>
</dbReference>
<dbReference type="InterPro" id="IPR036322">
    <property type="entry name" value="WD40_repeat_dom_sf"/>
</dbReference>
<organism evidence="3 4">
    <name type="scientific">Stylonychia lemnae</name>
    <name type="common">Ciliate</name>
    <dbReference type="NCBI Taxonomy" id="5949"/>
    <lineage>
        <taxon>Eukaryota</taxon>
        <taxon>Sar</taxon>
        <taxon>Alveolata</taxon>
        <taxon>Ciliophora</taxon>
        <taxon>Intramacronucleata</taxon>
        <taxon>Spirotrichea</taxon>
        <taxon>Stichotrichia</taxon>
        <taxon>Sporadotrichida</taxon>
        <taxon>Oxytrichidae</taxon>
        <taxon>Stylonychinae</taxon>
        <taxon>Stylonychia</taxon>
    </lineage>
</organism>
<dbReference type="InterPro" id="IPR000315">
    <property type="entry name" value="Znf_B-box"/>
</dbReference>
<keyword evidence="1" id="KW-0863">Zinc-finger</keyword>
<dbReference type="SUPFAM" id="SSF50978">
    <property type="entry name" value="WD40 repeat-like"/>
    <property type="match status" value="1"/>
</dbReference>
<keyword evidence="1" id="KW-0862">Zinc</keyword>
<sequence length="751" mass="88902">MEEDIQGYINSINLIKKEFELCKMQINLKKAQKQKIILFLKDEEQKQFNSANLYQVYQGEWQKQTHQRCEFHRSRPLQLYCWTDLKSICEKCLIEEHINHNDFLDNSPNIMKQKIREIDKVYIQTVLLQQQPLTLYSKHLSAFQRMIVMDCQLDSLQYQIYNHPANDYLFELHNYYQKLREFETNFNQCKSICLTRKEEINLELMRWIDFDSDEPSDISADIFFDDQFLNEIEGSKQEPLYLGEKLRVQINEYMHSKEFFEHRPIAQADGQLTYYNFSKIEEILTYCQQTIAESEPSSFQNSKEEKIAQIQLLHDKAHEYKIKHADAWKSEEDSKKRHIRLQNLVELFKICELLKDVVENQTQLPLEREEAKRQEREIEQLERNGRFYQIGDDNDNNSDISLQYSSSGKKKKNKNKNIGQTNQIVKNEDFEKLKIEAYRLHTQVGNDQKPYIPKQESENKIIKFNKGFRIQRTLYNETFEVIYFMAEIEGFLITGHSKGILMIWDHTIGERVIKYECNVKDPVTSIVYMKSSIIWISLMNGDMILLRVNGLALTLDQMNQVKIQEPAKKIYSLTKLGDGRVCVSQDKGFTVWQLNFIQKQTTSQLSMQEQIKMQQQSKQILLEDFTVSQILEYDVNQVIVSTMSCIYFLISLKTGQVIHKIQGLGKYCLDLIRVPHYEQMGVKNIYCGVENEFYILIDVENEKIRRLQSEGAENQSPWYTGALFLRNKTDCMVVAEEKKRSIRSFVVNNLY</sequence>
<accession>A0A078AWM8</accession>
<evidence type="ECO:0000313" key="4">
    <source>
        <dbReference type="Proteomes" id="UP000039865"/>
    </source>
</evidence>
<dbReference type="SUPFAM" id="SSF57845">
    <property type="entry name" value="B-box zinc-binding domain"/>
    <property type="match status" value="1"/>
</dbReference>
<dbReference type="GO" id="GO:0008270">
    <property type="term" value="F:zinc ion binding"/>
    <property type="evidence" value="ECO:0007669"/>
    <property type="project" value="UniProtKB-KW"/>
</dbReference>